<accession>A0ABU8DBQ6</accession>
<reference evidence="2 3" key="1">
    <citation type="submission" date="2024-02" db="EMBL/GenBank/DDBJ databases">
        <title>First report Erwinia aphidicola in onion in Chile.</title>
        <authorList>
            <person name="Valenzuela M."/>
            <person name="Pena M."/>
            <person name="Dutta B."/>
        </authorList>
    </citation>
    <scope>NUCLEOTIDE SEQUENCE [LARGE SCALE GENOMIC DNA]</scope>
    <source>
        <strain evidence="2 3">QCJ3A</strain>
    </source>
</reference>
<evidence type="ECO:0000256" key="1">
    <source>
        <dbReference type="SAM" id="Phobius"/>
    </source>
</evidence>
<feature type="transmembrane region" description="Helical" evidence="1">
    <location>
        <begin position="21"/>
        <end position="40"/>
    </location>
</feature>
<protein>
    <submittedName>
        <fullName evidence="2">Uncharacterized protein</fullName>
    </submittedName>
</protein>
<evidence type="ECO:0000313" key="3">
    <source>
        <dbReference type="Proteomes" id="UP001306592"/>
    </source>
</evidence>
<keyword evidence="1" id="KW-1133">Transmembrane helix</keyword>
<comment type="caution">
    <text evidence="2">The sequence shown here is derived from an EMBL/GenBank/DDBJ whole genome shotgun (WGS) entry which is preliminary data.</text>
</comment>
<name>A0ABU8DBQ6_ERWAP</name>
<sequence length="41" mass="4651">MTDGISTHPEQTGNIMYLIKPAELILLSVTIAYCLATYMWF</sequence>
<organism evidence="2 3">
    <name type="scientific">Erwinia aphidicola</name>
    <dbReference type="NCBI Taxonomy" id="68334"/>
    <lineage>
        <taxon>Bacteria</taxon>
        <taxon>Pseudomonadati</taxon>
        <taxon>Pseudomonadota</taxon>
        <taxon>Gammaproteobacteria</taxon>
        <taxon>Enterobacterales</taxon>
        <taxon>Erwiniaceae</taxon>
        <taxon>Erwinia</taxon>
    </lineage>
</organism>
<dbReference type="GeneID" id="89476495"/>
<evidence type="ECO:0000313" key="2">
    <source>
        <dbReference type="EMBL" id="MEI2680303.1"/>
    </source>
</evidence>
<dbReference type="Proteomes" id="UP001306592">
    <property type="component" value="Unassembled WGS sequence"/>
</dbReference>
<keyword evidence="1" id="KW-0812">Transmembrane</keyword>
<dbReference type="EMBL" id="JBANEI010000001">
    <property type="protein sequence ID" value="MEI2680303.1"/>
    <property type="molecule type" value="Genomic_DNA"/>
</dbReference>
<proteinExistence type="predicted"/>
<keyword evidence="1" id="KW-0472">Membrane</keyword>
<keyword evidence="3" id="KW-1185">Reference proteome</keyword>
<dbReference type="RefSeq" id="WP_288500760.1">
    <property type="nucleotide sequence ID" value="NZ_CAKKMT010000008.1"/>
</dbReference>
<gene>
    <name evidence="2" type="ORF">V8N49_01270</name>
</gene>